<dbReference type="Pfam" id="PF00589">
    <property type="entry name" value="Phage_integrase"/>
    <property type="match status" value="1"/>
</dbReference>
<dbReference type="PANTHER" id="PTHR30349:SF64">
    <property type="entry name" value="PROPHAGE INTEGRASE INTD-RELATED"/>
    <property type="match status" value="1"/>
</dbReference>
<dbReference type="EMBL" id="FQZH01000002">
    <property type="protein sequence ID" value="SHJ18720.1"/>
    <property type="molecule type" value="Genomic_DNA"/>
</dbReference>
<dbReference type="InterPro" id="IPR044068">
    <property type="entry name" value="CB"/>
</dbReference>
<dbReference type="InterPro" id="IPR010998">
    <property type="entry name" value="Integrase_recombinase_N"/>
</dbReference>
<dbReference type="OrthoDB" id="9801717at2"/>
<name>A0A1M6H925_9FLAO</name>
<keyword evidence="2" id="KW-0229">DNA integration</keyword>
<dbReference type="GO" id="GO:0003677">
    <property type="term" value="F:DNA binding"/>
    <property type="evidence" value="ECO:0007669"/>
    <property type="project" value="UniProtKB-UniRule"/>
</dbReference>
<evidence type="ECO:0000259" key="7">
    <source>
        <dbReference type="PROSITE" id="PS51900"/>
    </source>
</evidence>
<dbReference type="PROSITE" id="PS51898">
    <property type="entry name" value="TYR_RECOMBINASE"/>
    <property type="match status" value="1"/>
</dbReference>
<evidence type="ECO:0000259" key="6">
    <source>
        <dbReference type="PROSITE" id="PS51898"/>
    </source>
</evidence>
<dbReference type="Proteomes" id="UP000184232">
    <property type="component" value="Unassembled WGS sequence"/>
</dbReference>
<reference evidence="9" key="1">
    <citation type="submission" date="2016-11" db="EMBL/GenBank/DDBJ databases">
        <authorList>
            <person name="Varghese N."/>
            <person name="Submissions S."/>
        </authorList>
    </citation>
    <scope>NUCLEOTIDE SEQUENCE [LARGE SCALE GENOMIC DNA]</scope>
    <source>
        <strain evidence="9">DSM 22807</strain>
    </source>
</reference>
<dbReference type="InterPro" id="IPR050090">
    <property type="entry name" value="Tyrosine_recombinase_XerCD"/>
</dbReference>
<protein>
    <submittedName>
        <fullName evidence="8">Site-specific recombinase XerD</fullName>
    </submittedName>
</protein>
<proteinExistence type="inferred from homology"/>
<evidence type="ECO:0000256" key="3">
    <source>
        <dbReference type="ARBA" id="ARBA00023125"/>
    </source>
</evidence>
<evidence type="ECO:0000313" key="8">
    <source>
        <dbReference type="EMBL" id="SHJ18720.1"/>
    </source>
</evidence>
<feature type="domain" description="Tyr recombinase" evidence="6">
    <location>
        <begin position="389"/>
        <end position="562"/>
    </location>
</feature>
<dbReference type="PROSITE" id="PS51900">
    <property type="entry name" value="CB"/>
    <property type="match status" value="1"/>
</dbReference>
<evidence type="ECO:0000256" key="4">
    <source>
        <dbReference type="ARBA" id="ARBA00023172"/>
    </source>
</evidence>
<dbReference type="Pfam" id="PF13495">
    <property type="entry name" value="Phage_int_SAM_4"/>
    <property type="match status" value="1"/>
</dbReference>
<organism evidence="8 9">
    <name type="scientific">Flavobacterium haoranii</name>
    <dbReference type="NCBI Taxonomy" id="683124"/>
    <lineage>
        <taxon>Bacteria</taxon>
        <taxon>Pseudomonadati</taxon>
        <taxon>Bacteroidota</taxon>
        <taxon>Flavobacteriia</taxon>
        <taxon>Flavobacteriales</taxon>
        <taxon>Flavobacteriaceae</taxon>
        <taxon>Flavobacterium</taxon>
    </lineage>
</organism>
<dbReference type="InterPro" id="IPR013762">
    <property type="entry name" value="Integrase-like_cat_sf"/>
</dbReference>
<keyword evidence="3 5" id="KW-0238">DNA-binding</keyword>
<evidence type="ECO:0000313" key="9">
    <source>
        <dbReference type="Proteomes" id="UP000184232"/>
    </source>
</evidence>
<accession>A0A1M6H925</accession>
<keyword evidence="4" id="KW-0233">DNA recombination</keyword>
<dbReference type="AlphaFoldDB" id="A0A1M6H925"/>
<dbReference type="SUPFAM" id="SSF56349">
    <property type="entry name" value="DNA breaking-rejoining enzymes"/>
    <property type="match status" value="1"/>
</dbReference>
<evidence type="ECO:0000256" key="2">
    <source>
        <dbReference type="ARBA" id="ARBA00022908"/>
    </source>
</evidence>
<feature type="domain" description="Core-binding (CB)" evidence="7">
    <location>
        <begin position="290"/>
        <end position="372"/>
    </location>
</feature>
<dbReference type="InterPro" id="IPR011010">
    <property type="entry name" value="DNA_brk_join_enz"/>
</dbReference>
<dbReference type="Gene3D" id="1.10.443.10">
    <property type="entry name" value="Intergrase catalytic core"/>
    <property type="match status" value="1"/>
</dbReference>
<dbReference type="InterPro" id="IPR004107">
    <property type="entry name" value="Integrase_SAM-like_N"/>
</dbReference>
<sequence>MIIRLEKIWHRNAYHIGLFFSYESDLVQAVKAFGATYSRSLNCWYFPYDKIWYQKFKKAFQHITLEISTSNETVADSNVRELPPIVSQNKFQLESRAIKPEHKPKLNWAEKLRFKVLEPVGKYWVFKMHYHDVFTPEILKIKGVFWNKTQKVFFAKRVPLVKEKIEALFEQEGLLPDNFYFKEQHNLEGTLVLKIHPEDFQWMQVYVPQHFALREQIKRFSMVKFSKPFGCFLLPAAPQILETLAIHFEVYGISIDNQLPNNYLKKQHLPNRKRYFLEKAKTQLLEVVPFKAEALISEYVDMLLAMNYSESTLKTYTQAFIQFLRHFDFERPENLEQKQIVKHLGDLMLQGLSATSGHSLVNALHFYYKYILKRHDVQFVLPRPKKEKKLPVVFTMEECLQIFRVVDNPKHKLLLLVGYGSGLRVSEIVNLKWEDIYFEEQKIHIKNAKGKKDRMVMLPYSISQFLTNYSKLYKKGTYVFEGQFAGEPYSTTTVQTVMRNAMQKAGLNKKGSVHSLRHSFATHLLESGTDIRYIQLLLGHNDIKTTMVYTHVRNEARDKIMSPLDKIVEINKKIDS</sequence>
<dbReference type="RefSeq" id="WP_072783559.1">
    <property type="nucleotide sequence ID" value="NZ_CP045292.1"/>
</dbReference>
<dbReference type="PANTHER" id="PTHR30349">
    <property type="entry name" value="PHAGE INTEGRASE-RELATED"/>
    <property type="match status" value="1"/>
</dbReference>
<keyword evidence="9" id="KW-1185">Reference proteome</keyword>
<dbReference type="InterPro" id="IPR002104">
    <property type="entry name" value="Integrase_catalytic"/>
</dbReference>
<evidence type="ECO:0000256" key="1">
    <source>
        <dbReference type="ARBA" id="ARBA00008857"/>
    </source>
</evidence>
<dbReference type="GO" id="GO:0006310">
    <property type="term" value="P:DNA recombination"/>
    <property type="evidence" value="ECO:0007669"/>
    <property type="project" value="UniProtKB-KW"/>
</dbReference>
<comment type="similarity">
    <text evidence="1">Belongs to the 'phage' integrase family.</text>
</comment>
<dbReference type="Gene3D" id="1.10.150.130">
    <property type="match status" value="1"/>
</dbReference>
<dbReference type="GO" id="GO:0015074">
    <property type="term" value="P:DNA integration"/>
    <property type="evidence" value="ECO:0007669"/>
    <property type="project" value="UniProtKB-KW"/>
</dbReference>
<dbReference type="STRING" id="683124.SAMN05444337_1472"/>
<evidence type="ECO:0000256" key="5">
    <source>
        <dbReference type="PROSITE-ProRule" id="PRU01248"/>
    </source>
</evidence>
<gene>
    <name evidence="8" type="ORF">SAMN05444337_1472</name>
</gene>